<dbReference type="Pfam" id="PF00675">
    <property type="entry name" value="Peptidase_M16"/>
    <property type="match status" value="1"/>
</dbReference>
<dbReference type="Pfam" id="PF05193">
    <property type="entry name" value="Peptidase_M16_C"/>
    <property type="match status" value="1"/>
</dbReference>
<dbReference type="PANTHER" id="PTHR11851:SF134">
    <property type="entry name" value="ZINC-DEPENDENT PROTEASE"/>
    <property type="match status" value="1"/>
</dbReference>
<evidence type="ECO:0000259" key="2">
    <source>
        <dbReference type="Pfam" id="PF05193"/>
    </source>
</evidence>
<dbReference type="InterPro" id="IPR011765">
    <property type="entry name" value="Pept_M16_N"/>
</dbReference>
<dbReference type="InterPro" id="IPR007863">
    <property type="entry name" value="Peptidase_M16_C"/>
</dbReference>
<protein>
    <submittedName>
        <fullName evidence="3">Insulinase family protein</fullName>
    </submittedName>
</protein>
<dbReference type="RefSeq" id="WP_218282500.1">
    <property type="nucleotide sequence ID" value="NZ_CP078093.1"/>
</dbReference>
<organism evidence="3 4">
    <name type="scientific">Crassaminicella indica</name>
    <dbReference type="NCBI Taxonomy" id="2855394"/>
    <lineage>
        <taxon>Bacteria</taxon>
        <taxon>Bacillati</taxon>
        <taxon>Bacillota</taxon>
        <taxon>Clostridia</taxon>
        <taxon>Eubacteriales</taxon>
        <taxon>Clostridiaceae</taxon>
        <taxon>Crassaminicella</taxon>
    </lineage>
</organism>
<keyword evidence="4" id="KW-1185">Reference proteome</keyword>
<feature type="domain" description="Peptidase M16 N-terminal" evidence="1">
    <location>
        <begin position="56"/>
        <end position="177"/>
    </location>
</feature>
<feature type="domain" description="Peptidase M16 C-terminal" evidence="2">
    <location>
        <begin position="183"/>
        <end position="362"/>
    </location>
</feature>
<dbReference type="Proteomes" id="UP000886818">
    <property type="component" value="Chromosome"/>
</dbReference>
<name>A0ABX8R9S6_9CLOT</name>
<dbReference type="NCBIfam" id="NF047421">
    <property type="entry name" value="YfmH_fam"/>
    <property type="match status" value="1"/>
</dbReference>
<reference evidence="3" key="1">
    <citation type="submission" date="2021-07" db="EMBL/GenBank/DDBJ databases">
        <title>Complete genome sequence of Crassaminicella sp. 143-21, isolated from a deep-sea hydrothermal vent.</title>
        <authorList>
            <person name="Li X."/>
        </authorList>
    </citation>
    <scope>NUCLEOTIDE SEQUENCE</scope>
    <source>
        <strain evidence="3">143-21</strain>
    </source>
</reference>
<evidence type="ECO:0000259" key="1">
    <source>
        <dbReference type="Pfam" id="PF00675"/>
    </source>
</evidence>
<proteinExistence type="predicted"/>
<dbReference type="PANTHER" id="PTHR11851">
    <property type="entry name" value="METALLOPROTEASE"/>
    <property type="match status" value="1"/>
</dbReference>
<accession>A0ABX8R9S6</accession>
<gene>
    <name evidence="3" type="ORF">KVH43_10610</name>
</gene>
<evidence type="ECO:0000313" key="4">
    <source>
        <dbReference type="Proteomes" id="UP000886818"/>
    </source>
</evidence>
<dbReference type="EMBL" id="CP078093">
    <property type="protein sequence ID" value="QXM05802.1"/>
    <property type="molecule type" value="Genomic_DNA"/>
</dbReference>
<sequence>MTVKTIESKSLKEKMILKELPNGLKIFFMPKEGYTKQYAIFATRYGSNDSEFIIPGENQATKVTDGIAHFLEHKLFEEPEGSIFDKFSELGSNVNAYTNFTSTCYLFSSTDRFYENLELLINFVQSPYFTDENVEKEKGIIGQEIRMYEDNPNWKVFFNGLKAMYHNYPVKIDIAGTVQSISKITKEDLYKCYNTFYDPSNMIVFIVGDIKQDKVFSIIERLQKKESKTEKDIERIYPEEPDTIVQNIIEEKLDVAIPLFNIAFKDIDNNLSPKELLQKDIATKIILDMLFGKSSDLYMSLYEEGLINDTFENEYTGEIDYGYSMLGGESKSPKKVLERVLAHIDKLKGTGLNEKDFERIKKKHIGQHISYYNSVEFIATTFVAYYFKGINIFDYVEALKNIEFEAVQKRFREHFNRERCVLSIISPKSFEQNE</sequence>
<dbReference type="InterPro" id="IPR050361">
    <property type="entry name" value="MPP/UQCRC_Complex"/>
</dbReference>
<evidence type="ECO:0000313" key="3">
    <source>
        <dbReference type="EMBL" id="QXM05802.1"/>
    </source>
</evidence>